<dbReference type="AlphaFoldDB" id="A0A4Y2DUU4"/>
<name>A0A4Y2DUU4_ARAVE</name>
<organism evidence="1 2">
    <name type="scientific">Araneus ventricosus</name>
    <name type="common">Orbweaver spider</name>
    <name type="synonym">Epeira ventricosa</name>
    <dbReference type="NCBI Taxonomy" id="182803"/>
    <lineage>
        <taxon>Eukaryota</taxon>
        <taxon>Metazoa</taxon>
        <taxon>Ecdysozoa</taxon>
        <taxon>Arthropoda</taxon>
        <taxon>Chelicerata</taxon>
        <taxon>Arachnida</taxon>
        <taxon>Araneae</taxon>
        <taxon>Araneomorphae</taxon>
        <taxon>Entelegynae</taxon>
        <taxon>Araneoidea</taxon>
        <taxon>Araneidae</taxon>
        <taxon>Araneus</taxon>
    </lineage>
</organism>
<dbReference type="Proteomes" id="UP000499080">
    <property type="component" value="Unassembled WGS sequence"/>
</dbReference>
<sequence length="93" mass="10248">MRFPSRLIIGSGQRVTAHLLSALLVGYIQTIPRSSSSEPLWVCVRRGRFTAGFMALKPSSQTPYGFPVWFVVVGTREGETSQGSESNRRASQC</sequence>
<comment type="caution">
    <text evidence="1">The sequence shown here is derived from an EMBL/GenBank/DDBJ whole genome shotgun (WGS) entry which is preliminary data.</text>
</comment>
<protein>
    <submittedName>
        <fullName evidence="1">Uncharacterized protein</fullName>
    </submittedName>
</protein>
<keyword evidence="2" id="KW-1185">Reference proteome</keyword>
<evidence type="ECO:0000313" key="1">
    <source>
        <dbReference type="EMBL" id="GBM20087.1"/>
    </source>
</evidence>
<dbReference type="EMBL" id="BGPR01000436">
    <property type="protein sequence ID" value="GBM20087.1"/>
    <property type="molecule type" value="Genomic_DNA"/>
</dbReference>
<accession>A0A4Y2DUU4</accession>
<reference evidence="1 2" key="1">
    <citation type="journal article" date="2019" name="Sci. Rep.">
        <title>Orb-weaving spider Araneus ventricosus genome elucidates the spidroin gene catalogue.</title>
        <authorList>
            <person name="Kono N."/>
            <person name="Nakamura H."/>
            <person name="Ohtoshi R."/>
            <person name="Moran D.A.P."/>
            <person name="Shinohara A."/>
            <person name="Yoshida Y."/>
            <person name="Fujiwara M."/>
            <person name="Mori M."/>
            <person name="Tomita M."/>
            <person name="Arakawa K."/>
        </authorList>
    </citation>
    <scope>NUCLEOTIDE SEQUENCE [LARGE SCALE GENOMIC DNA]</scope>
</reference>
<gene>
    <name evidence="1" type="ORF">AVEN_268411_1</name>
</gene>
<proteinExistence type="predicted"/>
<evidence type="ECO:0000313" key="2">
    <source>
        <dbReference type="Proteomes" id="UP000499080"/>
    </source>
</evidence>